<dbReference type="GO" id="GO:0046872">
    <property type="term" value="F:metal ion binding"/>
    <property type="evidence" value="ECO:0007669"/>
    <property type="project" value="UniProtKB-KW"/>
</dbReference>
<comment type="subcellular location">
    <subcellularLocation>
        <location evidence="10">Cytoplasm</location>
    </subcellularLocation>
</comment>
<feature type="binding site" evidence="10">
    <location>
        <position position="222"/>
    </location>
    <ligand>
        <name>Mn(2+)</name>
        <dbReference type="ChEBI" id="CHEBI:29035"/>
    </ligand>
</feature>
<keyword evidence="10" id="KW-0479">Metal-binding</keyword>
<evidence type="ECO:0000256" key="3">
    <source>
        <dbReference type="ARBA" id="ARBA00012363"/>
    </source>
</evidence>
<dbReference type="PANTHER" id="PTHR30031">
    <property type="entry name" value="PHOSPHOENOLPYRUVATE CARBOXYKINASE ATP"/>
    <property type="match status" value="1"/>
</dbReference>
<dbReference type="Gene3D" id="3.90.228.20">
    <property type="match status" value="1"/>
</dbReference>
<evidence type="ECO:0000256" key="6">
    <source>
        <dbReference type="ARBA" id="ARBA00022793"/>
    </source>
</evidence>
<evidence type="ECO:0000256" key="4">
    <source>
        <dbReference type="ARBA" id="ARBA00022432"/>
    </source>
</evidence>
<keyword evidence="7 10" id="KW-0067">ATP-binding</keyword>
<dbReference type="InterPro" id="IPR015994">
    <property type="entry name" value="PEPCK_ATP_CS"/>
</dbReference>
<evidence type="ECO:0000256" key="7">
    <source>
        <dbReference type="ARBA" id="ARBA00022840"/>
    </source>
</evidence>
<sequence>MSFSMLTVDPAKIRQMGFHHPERVHYQLPPDELVEETLRRGEGRLSQNGALLINTGTFTGRSPKDKFIVRDALTADTVHWNDFNQPIPEASFDQLYRKMMTYLDEREVWVRDGYVCADPRYRLNIRAVNEQPAANLFCYNMFGRPDEETLDTFKPDWTILQAPGFTADPATDGTRQGNFALISFTRRTILIGGTAYTGEIKKGVFSILNYLMPGGQGVLSMHCSANVGEDGDTAIFFGLSGTGKTTLSTDPARRLIGDDEHGWTDTGVFNFEGGCYAKCIDLSEKKEPEIFHAIRDGALVENTVCFPGTDEINFADRSITENTRVSYPLHYIEHLQEKGMAGSPRHIFFLTCDAFGVIPPVSRLSPAQAMYQFISGYTAKVAGTETGVTEPKTTFSACFGAPFLPLHPARYASMLGERIRTSGAKVWLINTGWTGGPYGVGERMPLHFTRAMVKAALGGALDGVPYRTHPLFGMDVPQKCPGVPNALLNPRDTWMNRSAYDEQAVKLAALFVANFAKYADGVSAEIKAAGPQL</sequence>
<dbReference type="GO" id="GO:0004612">
    <property type="term" value="F:phosphoenolpyruvate carboxykinase (ATP) activity"/>
    <property type="evidence" value="ECO:0007669"/>
    <property type="project" value="UniProtKB-UniRule"/>
</dbReference>
<dbReference type="EC" id="4.1.1.49" evidence="3 10"/>
<feature type="binding site" evidence="10">
    <location>
        <position position="202"/>
    </location>
    <ligand>
        <name>substrate</name>
    </ligand>
</feature>
<comment type="catalytic activity">
    <reaction evidence="9 10">
        <text>oxaloacetate + ATP = phosphoenolpyruvate + ADP + CO2</text>
        <dbReference type="Rhea" id="RHEA:18617"/>
        <dbReference type="ChEBI" id="CHEBI:16452"/>
        <dbReference type="ChEBI" id="CHEBI:16526"/>
        <dbReference type="ChEBI" id="CHEBI:30616"/>
        <dbReference type="ChEBI" id="CHEBI:58702"/>
        <dbReference type="ChEBI" id="CHEBI:456216"/>
        <dbReference type="EC" id="4.1.1.49"/>
    </reaction>
</comment>
<feature type="binding site" evidence="10">
    <location>
        <position position="196"/>
    </location>
    <ligand>
        <name>substrate</name>
    </ligand>
</feature>
<dbReference type="Gene3D" id="3.40.449.10">
    <property type="entry name" value="Phosphoenolpyruvate Carboxykinase, domain 1"/>
    <property type="match status" value="1"/>
</dbReference>
<evidence type="ECO:0000313" key="12">
    <source>
        <dbReference type="Proteomes" id="UP000294498"/>
    </source>
</evidence>
<feature type="binding site" evidence="10">
    <location>
        <position position="324"/>
    </location>
    <ligand>
        <name>ATP</name>
        <dbReference type="ChEBI" id="CHEBI:30616"/>
    </ligand>
</feature>
<keyword evidence="11" id="KW-0670">Pyruvate</keyword>
<keyword evidence="5 10" id="KW-0547">Nucleotide-binding</keyword>
<dbReference type="InterPro" id="IPR013035">
    <property type="entry name" value="PEP_carboxykinase_C"/>
</dbReference>
<dbReference type="Proteomes" id="UP000294498">
    <property type="component" value="Unassembled WGS sequence"/>
</dbReference>
<accession>A0A4R8DRG7</accession>
<dbReference type="GO" id="GO:0016301">
    <property type="term" value="F:kinase activity"/>
    <property type="evidence" value="ECO:0007669"/>
    <property type="project" value="UniProtKB-KW"/>
</dbReference>
<protein>
    <recommendedName>
        <fullName evidence="3 10">Phosphoenolpyruvate carboxykinase (ATP)</fullName>
        <shortName evidence="10">PCK</shortName>
        <shortName evidence="10">PEP carboxykinase</shortName>
        <shortName evidence="10">PEPCK</shortName>
        <ecNumber evidence="3 10">4.1.1.49</ecNumber>
    </recommendedName>
</protein>
<comment type="caution">
    <text evidence="11">The sequence shown here is derived from an EMBL/GenBank/DDBJ whole genome shotgun (WGS) entry which is preliminary data.</text>
</comment>
<dbReference type="PIRSF" id="PIRSF006294">
    <property type="entry name" value="PEP_crbxkin"/>
    <property type="match status" value="1"/>
</dbReference>
<feature type="binding site" evidence="10">
    <location>
        <begin position="238"/>
        <end position="246"/>
    </location>
    <ligand>
        <name>ATP</name>
        <dbReference type="ChEBI" id="CHEBI:30616"/>
    </ligand>
</feature>
<comment type="similarity">
    <text evidence="2 10">Belongs to the phosphoenolpyruvate carboxykinase (ATP) family.</text>
</comment>
<evidence type="ECO:0000256" key="2">
    <source>
        <dbReference type="ARBA" id="ARBA00006052"/>
    </source>
</evidence>
<comment type="pathway">
    <text evidence="1 10">Carbohydrate biosynthesis; gluconeogenesis.</text>
</comment>
<feature type="binding site" evidence="10">
    <location>
        <position position="449"/>
    </location>
    <ligand>
        <name>ATP</name>
        <dbReference type="ChEBI" id="CHEBI:30616"/>
    </ligand>
</feature>
<feature type="binding site" evidence="10">
    <location>
        <position position="259"/>
    </location>
    <ligand>
        <name>Mn(2+)</name>
        <dbReference type="ChEBI" id="CHEBI:29035"/>
    </ligand>
</feature>
<dbReference type="SUPFAM" id="SSF53795">
    <property type="entry name" value="PEP carboxykinase-like"/>
    <property type="match status" value="1"/>
</dbReference>
<reference evidence="11 12" key="1">
    <citation type="submission" date="2019-03" db="EMBL/GenBank/DDBJ databases">
        <title>Genomic Encyclopedia of Type Strains, Phase IV (KMG-IV): sequencing the most valuable type-strain genomes for metagenomic binning, comparative biology and taxonomic classification.</title>
        <authorList>
            <person name="Goeker M."/>
        </authorList>
    </citation>
    <scope>NUCLEOTIDE SEQUENCE [LARGE SCALE GENOMIC DNA]</scope>
    <source>
        <strain evidence="11 12">DSM 100059</strain>
    </source>
</reference>
<evidence type="ECO:0000256" key="8">
    <source>
        <dbReference type="ARBA" id="ARBA00023239"/>
    </source>
</evidence>
<gene>
    <name evidence="10" type="primary">pckA</name>
    <name evidence="11" type="ORF">EDB95_1450</name>
</gene>
<dbReference type="Gene3D" id="2.170.8.10">
    <property type="entry name" value="Phosphoenolpyruvate Carboxykinase, domain 2"/>
    <property type="match status" value="1"/>
</dbReference>
<dbReference type="GO" id="GO:0006094">
    <property type="term" value="P:gluconeogenesis"/>
    <property type="evidence" value="ECO:0007669"/>
    <property type="project" value="UniProtKB-UniRule"/>
</dbReference>
<keyword evidence="8 10" id="KW-0456">Lyase</keyword>
<keyword evidence="10" id="KW-0963">Cytoplasm</keyword>
<dbReference type="Pfam" id="PF01293">
    <property type="entry name" value="PEPCK_ATP"/>
    <property type="match status" value="1"/>
</dbReference>
<dbReference type="HAMAP" id="MF_00453">
    <property type="entry name" value="PEPCK_ATP"/>
    <property type="match status" value="1"/>
</dbReference>
<evidence type="ECO:0000256" key="5">
    <source>
        <dbReference type="ARBA" id="ARBA00022741"/>
    </source>
</evidence>
<feature type="binding site" evidence="10">
    <location>
        <position position="222"/>
    </location>
    <ligand>
        <name>ATP</name>
        <dbReference type="ChEBI" id="CHEBI:30616"/>
    </ligand>
</feature>
<feature type="binding site" evidence="10">
    <location>
        <position position="61"/>
    </location>
    <ligand>
        <name>substrate</name>
    </ligand>
</feature>
<name>A0A4R8DRG7_9BACT</name>
<keyword evidence="12" id="KW-1185">Reference proteome</keyword>
<dbReference type="SUPFAM" id="SSF68923">
    <property type="entry name" value="PEP carboxykinase N-terminal domain"/>
    <property type="match status" value="1"/>
</dbReference>
<keyword evidence="10" id="KW-0464">Manganese</keyword>
<feature type="binding site" evidence="10">
    <location>
        <position position="287"/>
    </location>
    <ligand>
        <name>ATP</name>
        <dbReference type="ChEBI" id="CHEBI:30616"/>
    </ligand>
</feature>
<organism evidence="11 12">
    <name type="scientific">Dinghuibacter silviterrae</name>
    <dbReference type="NCBI Taxonomy" id="1539049"/>
    <lineage>
        <taxon>Bacteria</taxon>
        <taxon>Pseudomonadati</taxon>
        <taxon>Bacteroidota</taxon>
        <taxon>Chitinophagia</taxon>
        <taxon>Chitinophagales</taxon>
        <taxon>Chitinophagaceae</taxon>
        <taxon>Dinghuibacter</taxon>
    </lineage>
</organism>
<dbReference type="InterPro" id="IPR008210">
    <property type="entry name" value="PEP_carboxykinase_N"/>
</dbReference>
<dbReference type="CDD" id="cd00484">
    <property type="entry name" value="PEPCK_ATP"/>
    <property type="match status" value="1"/>
</dbReference>
<dbReference type="GO" id="GO:0005524">
    <property type="term" value="F:ATP binding"/>
    <property type="evidence" value="ECO:0007669"/>
    <property type="project" value="UniProtKB-UniRule"/>
</dbReference>
<dbReference type="PANTHER" id="PTHR30031:SF0">
    <property type="entry name" value="PHOSPHOENOLPYRUVATE CARBOXYKINASE (ATP)"/>
    <property type="match status" value="1"/>
</dbReference>
<dbReference type="NCBIfam" id="NF006820">
    <property type="entry name" value="PRK09344.1-2"/>
    <property type="match status" value="1"/>
</dbReference>
<keyword evidence="11" id="KW-0808">Transferase</keyword>
<dbReference type="NCBIfam" id="TIGR00224">
    <property type="entry name" value="pckA"/>
    <property type="match status" value="1"/>
</dbReference>
<evidence type="ECO:0000313" key="11">
    <source>
        <dbReference type="EMBL" id="TDX00426.1"/>
    </source>
</evidence>
<dbReference type="UniPathway" id="UPA00138"/>
<comment type="caution">
    <text evidence="10">Lacks conserved residue(s) required for the propagation of feature annotation.</text>
</comment>
<dbReference type="EMBL" id="SODV01000001">
    <property type="protein sequence ID" value="TDX00426.1"/>
    <property type="molecule type" value="Genomic_DNA"/>
</dbReference>
<comment type="cofactor">
    <cofactor evidence="10">
        <name>Mn(2+)</name>
        <dbReference type="ChEBI" id="CHEBI:29035"/>
    </cofactor>
    <text evidence="10">Binds 1 Mn(2+) ion per subunit.</text>
</comment>
<dbReference type="AlphaFoldDB" id="A0A4R8DRG7"/>
<feature type="binding site" evidence="10">
    <location>
        <position position="324"/>
    </location>
    <ligand>
        <name>substrate</name>
    </ligand>
</feature>
<dbReference type="NCBIfam" id="NF006821">
    <property type="entry name" value="PRK09344.1-3"/>
    <property type="match status" value="1"/>
</dbReference>
<feature type="binding site" evidence="10">
    <location>
        <position position="202"/>
    </location>
    <ligand>
        <name>Mn(2+)</name>
        <dbReference type="ChEBI" id="CHEBI:29035"/>
    </ligand>
</feature>
<evidence type="ECO:0000256" key="1">
    <source>
        <dbReference type="ARBA" id="ARBA00004742"/>
    </source>
</evidence>
<keyword evidence="6 10" id="KW-0210">Decarboxylase</keyword>
<proteinExistence type="inferred from homology"/>
<dbReference type="RefSeq" id="WP_211352057.1">
    <property type="nucleotide sequence ID" value="NZ_SODV01000001.1"/>
</dbReference>
<evidence type="ECO:0000256" key="10">
    <source>
        <dbReference type="HAMAP-Rule" id="MF_00453"/>
    </source>
</evidence>
<feature type="binding site" evidence="10">
    <location>
        <position position="202"/>
    </location>
    <ligand>
        <name>ATP</name>
        <dbReference type="ChEBI" id="CHEBI:30616"/>
    </ligand>
</feature>
<comment type="function">
    <text evidence="10">Involved in the gluconeogenesis. Catalyzes the conversion of oxaloacetate (OAA) to phosphoenolpyruvate (PEP) through direct phosphoryl transfer between the nucleoside triphosphate and OAA.</text>
</comment>
<dbReference type="InterPro" id="IPR001272">
    <property type="entry name" value="PEP_carboxykinase_ATP"/>
</dbReference>
<evidence type="ECO:0000256" key="9">
    <source>
        <dbReference type="ARBA" id="ARBA00047371"/>
    </source>
</evidence>
<keyword evidence="4 10" id="KW-0312">Gluconeogenesis</keyword>
<keyword evidence="11" id="KW-0418">Kinase</keyword>
<dbReference type="GO" id="GO:0005829">
    <property type="term" value="C:cytosol"/>
    <property type="evidence" value="ECO:0007669"/>
    <property type="project" value="TreeGrafter"/>
</dbReference>
<dbReference type="PROSITE" id="PS00532">
    <property type="entry name" value="PEPCK_ATP"/>
    <property type="match status" value="1"/>
</dbReference>